<dbReference type="InterPro" id="IPR050291">
    <property type="entry name" value="CDF_Transporter"/>
</dbReference>
<dbReference type="InterPro" id="IPR027469">
    <property type="entry name" value="Cation_efflux_TMD_sf"/>
</dbReference>
<evidence type="ECO:0000256" key="1">
    <source>
        <dbReference type="ARBA" id="ARBA00004141"/>
    </source>
</evidence>
<evidence type="ECO:0000256" key="4">
    <source>
        <dbReference type="ARBA" id="ARBA00022989"/>
    </source>
</evidence>
<dbReference type="Gene3D" id="1.20.1510.10">
    <property type="entry name" value="Cation efflux protein transmembrane domain"/>
    <property type="match status" value="1"/>
</dbReference>
<evidence type="ECO:0000256" key="5">
    <source>
        <dbReference type="ARBA" id="ARBA00023136"/>
    </source>
</evidence>
<organism evidence="7 8">
    <name type="scientific">Heterorhabditis bacteriophora</name>
    <name type="common">Entomopathogenic nematode worm</name>
    <dbReference type="NCBI Taxonomy" id="37862"/>
    <lineage>
        <taxon>Eukaryota</taxon>
        <taxon>Metazoa</taxon>
        <taxon>Ecdysozoa</taxon>
        <taxon>Nematoda</taxon>
        <taxon>Chromadorea</taxon>
        <taxon>Rhabditida</taxon>
        <taxon>Rhabditina</taxon>
        <taxon>Rhabditomorpha</taxon>
        <taxon>Strongyloidea</taxon>
        <taxon>Heterorhabditidae</taxon>
        <taxon>Heterorhabditis</taxon>
    </lineage>
</organism>
<keyword evidence="5" id="KW-0472">Membrane</keyword>
<keyword evidence="4" id="KW-1133">Transmembrane helix</keyword>
<dbReference type="PANTHER" id="PTHR43840:SF6">
    <property type="entry name" value="CATION EFFLUX PROTEIN CYTOPLASMIC DOMAIN-CONTAINING PROTEIN"/>
    <property type="match status" value="1"/>
</dbReference>
<dbReference type="SUPFAM" id="SSF161111">
    <property type="entry name" value="Cation efflux protein transmembrane domain-like"/>
    <property type="match status" value="1"/>
</dbReference>
<dbReference type="GO" id="GO:0016020">
    <property type="term" value="C:membrane"/>
    <property type="evidence" value="ECO:0007669"/>
    <property type="project" value="UniProtKB-SubCell"/>
</dbReference>
<evidence type="ECO:0000313" key="7">
    <source>
        <dbReference type="Proteomes" id="UP000095283"/>
    </source>
</evidence>
<keyword evidence="2" id="KW-0813">Transport</keyword>
<evidence type="ECO:0000256" key="3">
    <source>
        <dbReference type="ARBA" id="ARBA00022692"/>
    </source>
</evidence>
<dbReference type="GO" id="GO:0008324">
    <property type="term" value="F:monoatomic cation transmembrane transporter activity"/>
    <property type="evidence" value="ECO:0007669"/>
    <property type="project" value="TreeGrafter"/>
</dbReference>
<keyword evidence="3" id="KW-0812">Transmembrane</keyword>
<feature type="region of interest" description="Disordered" evidence="6">
    <location>
        <begin position="1"/>
        <end position="26"/>
    </location>
</feature>
<evidence type="ECO:0000256" key="6">
    <source>
        <dbReference type="SAM" id="MobiDB-lite"/>
    </source>
</evidence>
<evidence type="ECO:0000256" key="2">
    <source>
        <dbReference type="ARBA" id="ARBA00022448"/>
    </source>
</evidence>
<keyword evidence="7" id="KW-1185">Reference proteome</keyword>
<reference evidence="8" key="1">
    <citation type="submission" date="2016-11" db="UniProtKB">
        <authorList>
            <consortium name="WormBaseParasite"/>
        </authorList>
    </citation>
    <scope>IDENTIFICATION</scope>
</reference>
<dbReference type="PANTHER" id="PTHR43840">
    <property type="entry name" value="MITOCHONDRIAL METAL TRANSPORTER 1-RELATED"/>
    <property type="match status" value="1"/>
</dbReference>
<accession>A0A1I7WN53</accession>
<dbReference type="WBParaSite" id="Hba_06580">
    <property type="protein sequence ID" value="Hba_06580"/>
    <property type="gene ID" value="Hba_06580"/>
</dbReference>
<dbReference type="AlphaFoldDB" id="A0A1I7WN53"/>
<proteinExistence type="predicted"/>
<name>A0A1I7WN53_HETBA</name>
<protein>
    <submittedName>
        <fullName evidence="8">Metal tolerance protein 7</fullName>
    </submittedName>
</protein>
<comment type="subcellular location">
    <subcellularLocation>
        <location evidence="1">Membrane</location>
        <topology evidence="1">Multi-pass membrane protein</topology>
    </subcellularLocation>
</comment>
<sequence>MEYRRKKLAKSNDGKYVDSQAKPDGVVSTPSRKQLYWKEEYLANQKRLLDLYDEDRLSVRGVKKKNEDEREEDRMLASACLALNVASLIGNLVASVLSGSLSVLSTFVDSAMDISCSVVMNLCLQLINQTDTFNYPRGRER</sequence>
<dbReference type="Proteomes" id="UP000095283">
    <property type="component" value="Unplaced"/>
</dbReference>
<evidence type="ECO:0000313" key="8">
    <source>
        <dbReference type="WBParaSite" id="Hba_06580"/>
    </source>
</evidence>